<keyword evidence="2" id="KW-1185">Reference proteome</keyword>
<accession>A0A9N9ABT1</accession>
<dbReference type="AlphaFoldDB" id="A0A9N9ABT1"/>
<organism evidence="1 2">
    <name type="scientific">Diversispora eburnea</name>
    <dbReference type="NCBI Taxonomy" id="1213867"/>
    <lineage>
        <taxon>Eukaryota</taxon>
        <taxon>Fungi</taxon>
        <taxon>Fungi incertae sedis</taxon>
        <taxon>Mucoromycota</taxon>
        <taxon>Glomeromycotina</taxon>
        <taxon>Glomeromycetes</taxon>
        <taxon>Diversisporales</taxon>
        <taxon>Diversisporaceae</taxon>
        <taxon>Diversispora</taxon>
    </lineage>
</organism>
<proteinExistence type="predicted"/>
<evidence type="ECO:0000313" key="2">
    <source>
        <dbReference type="Proteomes" id="UP000789706"/>
    </source>
</evidence>
<protein>
    <submittedName>
        <fullName evidence="1">4245_t:CDS:1</fullName>
    </submittedName>
</protein>
<gene>
    <name evidence="1" type="ORF">DEBURN_LOCUS5925</name>
</gene>
<dbReference type="Proteomes" id="UP000789706">
    <property type="component" value="Unassembled WGS sequence"/>
</dbReference>
<comment type="caution">
    <text evidence="1">The sequence shown here is derived from an EMBL/GenBank/DDBJ whole genome shotgun (WGS) entry which is preliminary data.</text>
</comment>
<dbReference type="EMBL" id="CAJVPK010000561">
    <property type="protein sequence ID" value="CAG8526463.1"/>
    <property type="molecule type" value="Genomic_DNA"/>
</dbReference>
<evidence type="ECO:0000313" key="1">
    <source>
        <dbReference type="EMBL" id="CAG8526463.1"/>
    </source>
</evidence>
<reference evidence="1" key="1">
    <citation type="submission" date="2021-06" db="EMBL/GenBank/DDBJ databases">
        <authorList>
            <person name="Kallberg Y."/>
            <person name="Tangrot J."/>
            <person name="Rosling A."/>
        </authorList>
    </citation>
    <scope>NUCLEOTIDE SEQUENCE</scope>
    <source>
        <strain evidence="1">AZ414A</strain>
    </source>
</reference>
<sequence>MRRQGILYLEQSQSLNADPHTTITSPGQKSNGRIQKKPNLECIQEILIKYFVRKTRDETPTSVITRCKGCENTETDIWKKETTPIPKKSQDCTFKTKRISNDQTNNTLKYVQKSKHQMGIGIKIINNQQINLVDEEVLHLIPKSRTMGVLNRIKLLPPKPTADEKDHYDIQNYLDRVKAFEWYKKAVECGGISSQ</sequence>
<name>A0A9N9ABT1_9GLOM</name>